<evidence type="ECO:0000256" key="11">
    <source>
        <dbReference type="ARBA" id="ARBA00022827"/>
    </source>
</evidence>
<dbReference type="Gene3D" id="3.30.413.10">
    <property type="entry name" value="Sulfite Reductase Hemoprotein, domain 1"/>
    <property type="match status" value="1"/>
</dbReference>
<keyword evidence="10" id="KW-0479">Metal-binding</keyword>
<comment type="caution">
    <text evidence="23">The sequence shown here is derived from an EMBL/GenBank/DDBJ whole genome shotgun (WGS) entry which is preliminary data.</text>
</comment>
<dbReference type="InterPro" id="IPR005117">
    <property type="entry name" value="NiRdtase/SiRdtase_haem-b_fer"/>
</dbReference>
<feature type="domain" description="BFD-like [2Fe-2S]-binding" evidence="20">
    <location>
        <begin position="416"/>
        <end position="463"/>
    </location>
</feature>
<evidence type="ECO:0000256" key="14">
    <source>
        <dbReference type="ARBA" id="ARBA00023014"/>
    </source>
</evidence>
<evidence type="ECO:0000256" key="15">
    <source>
        <dbReference type="ARBA" id="ARBA00023063"/>
    </source>
</evidence>
<comment type="cofactor">
    <cofactor evidence="3 17">
        <name>FAD</name>
        <dbReference type="ChEBI" id="CHEBI:57692"/>
    </cofactor>
</comment>
<dbReference type="SUPFAM" id="SSF55124">
    <property type="entry name" value="Nitrite/Sulfite reductase N-terminal domain-like"/>
    <property type="match status" value="1"/>
</dbReference>
<dbReference type="InterPro" id="IPR023753">
    <property type="entry name" value="FAD/NAD-binding_dom"/>
</dbReference>
<dbReference type="InterPro" id="IPR041854">
    <property type="entry name" value="BFD-like_2Fe2S-bd_dom_sf"/>
</dbReference>
<evidence type="ECO:0000256" key="6">
    <source>
        <dbReference type="ARBA" id="ARBA00022485"/>
    </source>
</evidence>
<evidence type="ECO:0000256" key="3">
    <source>
        <dbReference type="ARBA" id="ARBA00001974"/>
    </source>
</evidence>
<dbReference type="EMBL" id="BMIV01000004">
    <property type="protein sequence ID" value="GGF63708.1"/>
    <property type="molecule type" value="Genomic_DNA"/>
</dbReference>
<evidence type="ECO:0000256" key="16">
    <source>
        <dbReference type="ARBA" id="ARBA00034078"/>
    </source>
</evidence>
<evidence type="ECO:0000259" key="20">
    <source>
        <dbReference type="Pfam" id="PF04324"/>
    </source>
</evidence>
<evidence type="ECO:0000256" key="7">
    <source>
        <dbReference type="ARBA" id="ARBA00022617"/>
    </source>
</evidence>
<name>A0ABQ1VGI4_9RHOB</name>
<feature type="domain" description="Nitrite/Sulfite reductase ferredoxin-like" evidence="19">
    <location>
        <begin position="552"/>
        <end position="616"/>
    </location>
</feature>
<dbReference type="Gene3D" id="3.30.390.30">
    <property type="match status" value="1"/>
</dbReference>
<comment type="cofactor">
    <cofactor evidence="1">
        <name>siroheme</name>
        <dbReference type="ChEBI" id="CHEBI:60052"/>
    </cofactor>
</comment>
<keyword evidence="24" id="KW-1185">Reference proteome</keyword>
<protein>
    <submittedName>
        <fullName evidence="23">Nitrite reductase large subunit</fullName>
    </submittedName>
</protein>
<evidence type="ECO:0000256" key="13">
    <source>
        <dbReference type="ARBA" id="ARBA00023004"/>
    </source>
</evidence>
<dbReference type="Proteomes" id="UP000640509">
    <property type="component" value="Unassembled WGS sequence"/>
</dbReference>
<evidence type="ECO:0000256" key="9">
    <source>
        <dbReference type="ARBA" id="ARBA00022714"/>
    </source>
</evidence>
<comment type="pathway">
    <text evidence="4">Nitrogen metabolism; nitrate reduction (assimilation).</text>
</comment>
<reference evidence="24" key="1">
    <citation type="journal article" date="2019" name="Int. J. Syst. Evol. Microbiol.">
        <title>The Global Catalogue of Microorganisms (GCM) 10K type strain sequencing project: providing services to taxonomists for standard genome sequencing and annotation.</title>
        <authorList>
            <consortium name="The Broad Institute Genomics Platform"/>
            <consortium name="The Broad Institute Genome Sequencing Center for Infectious Disease"/>
            <person name="Wu L."/>
            <person name="Ma J."/>
        </authorList>
    </citation>
    <scope>NUCLEOTIDE SEQUENCE [LARGE SCALE GENOMIC DNA]</scope>
    <source>
        <strain evidence="24">CGMCC 1.15419</strain>
    </source>
</reference>
<evidence type="ECO:0000259" key="21">
    <source>
        <dbReference type="Pfam" id="PF07992"/>
    </source>
</evidence>
<comment type="cofactor">
    <cofactor evidence="16">
        <name>[2Fe-2S] cluster</name>
        <dbReference type="ChEBI" id="CHEBI:190135"/>
    </cofactor>
</comment>
<keyword evidence="7" id="KW-0349">Heme</keyword>
<evidence type="ECO:0000256" key="8">
    <source>
        <dbReference type="ARBA" id="ARBA00022630"/>
    </source>
</evidence>
<dbReference type="Pfam" id="PF04324">
    <property type="entry name" value="Fer2_BFD"/>
    <property type="match status" value="2"/>
</dbReference>
<dbReference type="Gene3D" id="3.50.50.60">
    <property type="entry name" value="FAD/NAD(P)-binding domain"/>
    <property type="match status" value="2"/>
</dbReference>
<feature type="domain" description="NADH-rubredoxin oxidoreductase C-terminal" evidence="22">
    <location>
        <begin position="312"/>
        <end position="379"/>
    </location>
</feature>
<dbReference type="InterPro" id="IPR007419">
    <property type="entry name" value="BFD-like_2Fe2S-bd_dom"/>
</dbReference>
<evidence type="ECO:0000313" key="24">
    <source>
        <dbReference type="Proteomes" id="UP000640509"/>
    </source>
</evidence>
<keyword evidence="8 17" id="KW-0285">Flavoprotein</keyword>
<evidence type="ECO:0000256" key="5">
    <source>
        <dbReference type="ARBA" id="ARBA00010429"/>
    </source>
</evidence>
<dbReference type="PANTHER" id="PTHR43809:SF1">
    <property type="entry name" value="NITRITE REDUCTASE (NADH) LARGE SUBUNIT"/>
    <property type="match status" value="1"/>
</dbReference>
<comment type="similarity">
    <text evidence="5">Belongs to the nitrite and sulfite reductase 4Fe-4S domain family.</text>
</comment>
<keyword evidence="12" id="KW-0560">Oxidoreductase</keyword>
<keyword evidence="6" id="KW-0004">4Fe-4S</keyword>
<dbReference type="Gene3D" id="1.10.10.1100">
    <property type="entry name" value="BFD-like [2Fe-2S]-binding domain"/>
    <property type="match status" value="1"/>
</dbReference>
<evidence type="ECO:0000259" key="19">
    <source>
        <dbReference type="Pfam" id="PF03460"/>
    </source>
</evidence>
<proteinExistence type="inferred from homology"/>
<dbReference type="Pfam" id="PF01077">
    <property type="entry name" value="NIR_SIR"/>
    <property type="match status" value="1"/>
</dbReference>
<dbReference type="InterPro" id="IPR012744">
    <property type="entry name" value="Nitri_red_NirB"/>
</dbReference>
<dbReference type="InterPro" id="IPR017121">
    <property type="entry name" value="Nitrite_Rdtase_lsu"/>
</dbReference>
<dbReference type="PRINTS" id="PR00397">
    <property type="entry name" value="SIROHAEM"/>
</dbReference>
<dbReference type="Pfam" id="PF18267">
    <property type="entry name" value="Rubredoxin_C"/>
    <property type="match status" value="1"/>
</dbReference>
<feature type="domain" description="Nitrite/sulphite reductase 4Fe-4S" evidence="18">
    <location>
        <begin position="626"/>
        <end position="765"/>
    </location>
</feature>
<dbReference type="RefSeq" id="WP_188714656.1">
    <property type="nucleotide sequence ID" value="NZ_BMIV01000004.1"/>
</dbReference>
<evidence type="ECO:0000259" key="22">
    <source>
        <dbReference type="Pfam" id="PF18267"/>
    </source>
</evidence>
<evidence type="ECO:0000259" key="18">
    <source>
        <dbReference type="Pfam" id="PF01077"/>
    </source>
</evidence>
<feature type="domain" description="FAD/NAD(P)-binding" evidence="21">
    <location>
        <begin position="4"/>
        <end position="277"/>
    </location>
</feature>
<dbReference type="PRINTS" id="PR00368">
    <property type="entry name" value="FADPNR"/>
</dbReference>
<evidence type="ECO:0000256" key="1">
    <source>
        <dbReference type="ARBA" id="ARBA00001929"/>
    </source>
</evidence>
<dbReference type="NCBIfam" id="TIGR02374">
    <property type="entry name" value="nitri_red_nirB"/>
    <property type="match status" value="1"/>
</dbReference>
<dbReference type="PIRSF" id="PIRSF037149">
    <property type="entry name" value="NirB"/>
    <property type="match status" value="1"/>
</dbReference>
<feature type="domain" description="BFD-like [2Fe-2S]-binding" evidence="20">
    <location>
        <begin position="477"/>
        <end position="526"/>
    </location>
</feature>
<organism evidence="23 24">
    <name type="scientific">Paracoccus acridae</name>
    <dbReference type="NCBI Taxonomy" id="1795310"/>
    <lineage>
        <taxon>Bacteria</taxon>
        <taxon>Pseudomonadati</taxon>
        <taxon>Pseudomonadota</taxon>
        <taxon>Alphaproteobacteria</taxon>
        <taxon>Rhodobacterales</taxon>
        <taxon>Paracoccaceae</taxon>
        <taxon>Paracoccus</taxon>
    </lineage>
</organism>
<sequence>MKKKLVVIGAGMASGRMLEHLLGAAPDIFDVTLFNAESRGNYDRLMLSPVLSGEKTYEQIVTHDDAWYAAHNVDCRFGEAVVRIDRKNRVVYSNSGGAPYDALVIATGSAPFIIPVPGRDLHGVVTYRDLEDTRAMMDTRGKDAVVIGGGLLGLEAAAGMAARGARVTVVHLMGHLMERQLDPAAGYLLQKDLERRGITVHCKGATKAILGTDRAEAVLLEDGAVHPADLVCMAVGIRPETRLAVDAHLEVERGIVVDDAMRTSDPHIFALGECVEHRGQVFGLVAPLYDQARVLARTLLDQDAAFVPVQTATKLKVTGCDLFSAGDFADAPGREDIVFRDPGRGIYKRLVLEGDRIVGVVMYGDTADGAWFHGLMKDGTDIGPMRDRLIFGPAFQGGGAPDPVAAVAALPPEAEICGCNGVSKGTIMNAAMGGACTLDQMRACTKASASCGTCTGLVQQVMALALGDAVQDAPMGMCRCTDHSHEDLRRLIRAMGLKSIPAVMQELGWKTVGGCHSCRPALNYYLLAEYPLEYRDDRQSRFVNERNHANIQKDGTYSVVPRMWGGVTTPAELRAIADAAEKYGVPMVKVTGGQRIDLLGVRKEDLPHMWADLNAAGMVSGAAYSKGLRTVKTCVGQEFCRVGTQDSTGLGIKLEKLMWGSWTPHKLKLGVSGCPRNCAEATCKDIGVVCVDSGYNIVIGGAAGMEVRETVPLASTPSEDEAIQIILAVTQLYRENARYLDRIWKWMDKVGLGWIKAQVVDDMENRRALVERFEISQSVYRRDPWADLSTPSETPKWAPLADLTLEAAE</sequence>
<dbReference type="Pfam" id="PF07992">
    <property type="entry name" value="Pyr_redox_2"/>
    <property type="match status" value="1"/>
</dbReference>
<evidence type="ECO:0000256" key="12">
    <source>
        <dbReference type="ARBA" id="ARBA00023002"/>
    </source>
</evidence>
<dbReference type="InterPro" id="IPR036188">
    <property type="entry name" value="FAD/NAD-bd_sf"/>
</dbReference>
<gene>
    <name evidence="23" type="ORF">GCM10011402_14770</name>
</gene>
<dbReference type="InterPro" id="IPR006067">
    <property type="entry name" value="NO2/SO3_Rdtase_4Fe4S_dom"/>
</dbReference>
<dbReference type="InterPro" id="IPR016156">
    <property type="entry name" value="FAD/NAD-linked_Rdtase_dimer_sf"/>
</dbReference>
<evidence type="ECO:0000256" key="10">
    <source>
        <dbReference type="ARBA" id="ARBA00022723"/>
    </source>
</evidence>
<dbReference type="SUPFAM" id="SSF51905">
    <property type="entry name" value="FAD/NAD(P)-binding domain"/>
    <property type="match status" value="2"/>
</dbReference>
<evidence type="ECO:0000256" key="17">
    <source>
        <dbReference type="PIRNR" id="PIRNR037149"/>
    </source>
</evidence>
<dbReference type="InterPro" id="IPR052034">
    <property type="entry name" value="NasD-like"/>
</dbReference>
<dbReference type="InterPro" id="IPR045854">
    <property type="entry name" value="NO2/SO3_Rdtase_4Fe4S_sf"/>
</dbReference>
<evidence type="ECO:0000313" key="23">
    <source>
        <dbReference type="EMBL" id="GGF63708.1"/>
    </source>
</evidence>
<evidence type="ECO:0000256" key="4">
    <source>
        <dbReference type="ARBA" id="ARBA00005096"/>
    </source>
</evidence>
<dbReference type="SUPFAM" id="SSF56014">
    <property type="entry name" value="Nitrite and sulphite reductase 4Fe-4S domain-like"/>
    <property type="match status" value="1"/>
</dbReference>
<dbReference type="PANTHER" id="PTHR43809">
    <property type="entry name" value="NITRITE REDUCTASE (NADH) LARGE SUBUNIT"/>
    <property type="match status" value="1"/>
</dbReference>
<keyword evidence="15 17" id="KW-0534">Nitrate assimilation</keyword>
<evidence type="ECO:0000256" key="2">
    <source>
        <dbReference type="ARBA" id="ARBA00001966"/>
    </source>
</evidence>
<keyword evidence="13" id="KW-0408">Iron</keyword>
<dbReference type="Pfam" id="PF03460">
    <property type="entry name" value="NIR_SIR_ferr"/>
    <property type="match status" value="1"/>
</dbReference>
<dbReference type="CDD" id="cd19944">
    <property type="entry name" value="NirB_Fer2_BFD-like_2"/>
    <property type="match status" value="1"/>
</dbReference>
<dbReference type="PRINTS" id="PR00411">
    <property type="entry name" value="PNDRDTASEI"/>
</dbReference>
<dbReference type="PROSITE" id="PS00365">
    <property type="entry name" value="NIR_SIR"/>
    <property type="match status" value="1"/>
</dbReference>
<keyword evidence="11 17" id="KW-0274">FAD</keyword>
<keyword evidence="14" id="KW-0411">Iron-sulfur</keyword>
<dbReference type="InterPro" id="IPR041575">
    <property type="entry name" value="Rubredoxin_C"/>
</dbReference>
<dbReference type="InterPro" id="IPR006066">
    <property type="entry name" value="NO2/SO3_Rdtase_FeS/sirohaem_BS"/>
</dbReference>
<comment type="cofactor">
    <cofactor evidence="2">
        <name>[4Fe-4S] cluster</name>
        <dbReference type="ChEBI" id="CHEBI:49883"/>
    </cofactor>
</comment>
<accession>A0ABQ1VGI4</accession>
<dbReference type="InterPro" id="IPR036136">
    <property type="entry name" value="Nit/Sulf_reduc_fer-like_dom_sf"/>
</dbReference>
<keyword evidence="9" id="KW-0001">2Fe-2S</keyword>